<protein>
    <submittedName>
        <fullName evidence="6">Ankyrin repeat domain-containing protein 10</fullName>
    </submittedName>
</protein>
<evidence type="ECO:0000256" key="2">
    <source>
        <dbReference type="ARBA" id="ARBA00023043"/>
    </source>
</evidence>
<dbReference type="Pfam" id="PF12796">
    <property type="entry name" value="Ank_2"/>
    <property type="match status" value="1"/>
</dbReference>
<organism evidence="5 6">
    <name type="scientific">Erinaceus europaeus</name>
    <name type="common">Western European hedgehog</name>
    <dbReference type="NCBI Taxonomy" id="9365"/>
    <lineage>
        <taxon>Eukaryota</taxon>
        <taxon>Metazoa</taxon>
        <taxon>Chordata</taxon>
        <taxon>Craniata</taxon>
        <taxon>Vertebrata</taxon>
        <taxon>Euteleostomi</taxon>
        <taxon>Mammalia</taxon>
        <taxon>Eutheria</taxon>
        <taxon>Laurasiatheria</taxon>
        <taxon>Eulipotyphla</taxon>
        <taxon>Erinaceidae</taxon>
        <taxon>Erinaceinae</taxon>
        <taxon>Erinaceus</taxon>
    </lineage>
</organism>
<feature type="region of interest" description="Disordered" evidence="4">
    <location>
        <begin position="324"/>
        <end position="349"/>
    </location>
</feature>
<accession>A0ABM3WT64</accession>
<name>A0ABM3WT64_ERIEU</name>
<dbReference type="PROSITE" id="PS50297">
    <property type="entry name" value="ANK_REP_REGION"/>
    <property type="match status" value="3"/>
</dbReference>
<feature type="repeat" description="ANK" evidence="3">
    <location>
        <begin position="87"/>
        <end position="119"/>
    </location>
</feature>
<feature type="region of interest" description="Disordered" evidence="4">
    <location>
        <begin position="231"/>
        <end position="312"/>
    </location>
</feature>
<dbReference type="Pfam" id="PF00023">
    <property type="entry name" value="Ank"/>
    <property type="match status" value="1"/>
</dbReference>
<dbReference type="InterPro" id="IPR036770">
    <property type="entry name" value="Ankyrin_rpt-contain_sf"/>
</dbReference>
<dbReference type="InterPro" id="IPR002110">
    <property type="entry name" value="Ankyrin_rpt"/>
</dbReference>
<evidence type="ECO:0000313" key="5">
    <source>
        <dbReference type="Proteomes" id="UP001652624"/>
    </source>
</evidence>
<dbReference type="PROSITE" id="PS50088">
    <property type="entry name" value="ANK_REPEAT"/>
    <property type="match status" value="3"/>
</dbReference>
<evidence type="ECO:0000256" key="1">
    <source>
        <dbReference type="ARBA" id="ARBA00022737"/>
    </source>
</evidence>
<dbReference type="Proteomes" id="UP001652624">
    <property type="component" value="Chromosome 5"/>
</dbReference>
<dbReference type="SMART" id="SM00248">
    <property type="entry name" value="ANK"/>
    <property type="match status" value="3"/>
</dbReference>
<dbReference type="RefSeq" id="XP_060039760.1">
    <property type="nucleotide sequence ID" value="XM_060183777.1"/>
</dbReference>
<dbReference type="PANTHER" id="PTHR24201">
    <property type="entry name" value="ANK_REP_REGION DOMAIN-CONTAINING PROTEIN"/>
    <property type="match status" value="1"/>
</dbReference>
<dbReference type="InterPro" id="IPR050776">
    <property type="entry name" value="Ank_Repeat/CDKN_Inhibitor"/>
</dbReference>
<proteinExistence type="predicted"/>
<keyword evidence="5" id="KW-1185">Reference proteome</keyword>
<dbReference type="Gene3D" id="1.25.40.20">
    <property type="entry name" value="Ankyrin repeat-containing domain"/>
    <property type="match status" value="2"/>
</dbReference>
<evidence type="ECO:0000313" key="6">
    <source>
        <dbReference type="RefSeq" id="XP_060039760.1"/>
    </source>
</evidence>
<keyword evidence="1" id="KW-0677">Repeat</keyword>
<reference evidence="6" key="1">
    <citation type="submission" date="2025-08" db="UniProtKB">
        <authorList>
            <consortium name="RefSeq"/>
        </authorList>
    </citation>
    <scope>IDENTIFICATION</scope>
</reference>
<dbReference type="SUPFAM" id="SSF48403">
    <property type="entry name" value="Ankyrin repeat"/>
    <property type="match status" value="1"/>
</dbReference>
<feature type="region of interest" description="Disordered" evidence="4">
    <location>
        <begin position="205"/>
        <end position="224"/>
    </location>
</feature>
<feature type="repeat" description="ANK" evidence="3">
    <location>
        <begin position="53"/>
        <end position="85"/>
    </location>
</feature>
<evidence type="ECO:0000256" key="4">
    <source>
        <dbReference type="SAM" id="MobiDB-lite"/>
    </source>
</evidence>
<keyword evidence="2 3" id="KW-0040">ANK repeat</keyword>
<feature type="repeat" description="ANK" evidence="3">
    <location>
        <begin position="120"/>
        <end position="152"/>
    </location>
</feature>
<dbReference type="GeneID" id="103125436"/>
<dbReference type="PANTHER" id="PTHR24201:SF17">
    <property type="entry name" value="ANKYRIN REPEAT DOMAIN-CONTAINING PROTEIN 10-LIKE ISOFORM X1"/>
    <property type="match status" value="1"/>
</dbReference>
<sequence length="349" mass="35905">MSAAGVEAGFPSEELLSLRFPLHRACRDGDLAALCSLLPRTPRAQLAAEDSLYGWTPVHWAAHFGKLDCLAQLVRAGATLDVSTSRYAQTPAHIAAVGGHPQCLLWLMQAGASVNQPDCEGETPIHKAARSGSLDCIGALVAGGAHVDLRNARGLTAADIAQTQGFPECSRFLAGLHDHGHGHHHHSRRAAASKRGLDAAGLLAAKRARSEAPAPAPEDDADSMLVDREPAGLADAGTPRPAAGPSANGHAHPASPPAPEGPPTGTETERPGPTRQPPTPEKPPDADADLGPETCGSLHLGGSPSSCVAGRPCWAEDADAGASLHYGHYHGFGDTAESLPAAPHLDPTS</sequence>
<evidence type="ECO:0000256" key="3">
    <source>
        <dbReference type="PROSITE-ProRule" id="PRU00023"/>
    </source>
</evidence>
<gene>
    <name evidence="6" type="primary">ANKRD10</name>
</gene>